<dbReference type="Pfam" id="PF08495">
    <property type="entry name" value="FIST"/>
    <property type="match status" value="1"/>
</dbReference>
<evidence type="ECO:0000313" key="2">
    <source>
        <dbReference type="EMBL" id="EDO39315.1"/>
    </source>
</evidence>
<dbReference type="InterPro" id="IPR001810">
    <property type="entry name" value="F-box_dom"/>
</dbReference>
<dbReference type="InParanoid" id="A7SAI5"/>
<dbReference type="SUPFAM" id="SSF81383">
    <property type="entry name" value="F-box domain"/>
    <property type="match status" value="1"/>
</dbReference>
<sequence length="368" mass="40518">MASILTGKPQSEYILSLAEILELVLSFLPARDLANSSQVCRLWRDTVSRIFRLRKAKWTSYLVHHGPNTPCSSKLSMDLMIAQIVDYLDNLRIFPAAAIVFISRSAEFCEPRRDEVRTLITALKSRLPKSCNVIGCVGYGVIGCQENAPPEELEMAEAVSVLLMPRVQGVSTHLFNMSCTDVRNNRSFKSRWEKSLNIPAEKQLKFALLFAKGDIFNLDIIGKVASGIWQINSCEDGEKSNVVIIGGLVDSLLFVDHELKNTGVIGLGIAGPNVHAVSVVHHGETQSGVTKSLKQLNGFGIPCTDSSGVCFMVSCVGRGEKFYMAKNVESQIFKQVFPYIPVGGFFGNEIFLALPEEHSGQVFIMILS</sequence>
<dbReference type="EMBL" id="DS469609">
    <property type="protein sequence ID" value="EDO39315.1"/>
    <property type="molecule type" value="Genomic_DNA"/>
</dbReference>
<keyword evidence="3" id="KW-1185">Reference proteome</keyword>
<dbReference type="PhylomeDB" id="A7SAI5"/>
<dbReference type="SMART" id="SM00256">
    <property type="entry name" value="FBOX"/>
    <property type="match status" value="1"/>
</dbReference>
<dbReference type="Pfam" id="PF12937">
    <property type="entry name" value="F-box-like"/>
    <property type="match status" value="1"/>
</dbReference>
<dbReference type="GO" id="GO:0000209">
    <property type="term" value="P:protein polyubiquitination"/>
    <property type="evidence" value="ECO:0000318"/>
    <property type="project" value="GO_Central"/>
</dbReference>
<dbReference type="HOGENOM" id="CLU_042854_0_0_1"/>
<dbReference type="Gene3D" id="1.20.1280.50">
    <property type="match status" value="1"/>
</dbReference>
<evidence type="ECO:0000259" key="1">
    <source>
        <dbReference type="SMART" id="SM00256"/>
    </source>
</evidence>
<dbReference type="Proteomes" id="UP000001593">
    <property type="component" value="Unassembled WGS sequence"/>
</dbReference>
<proteinExistence type="predicted"/>
<reference evidence="2 3" key="1">
    <citation type="journal article" date="2007" name="Science">
        <title>Sea anemone genome reveals ancestral eumetazoan gene repertoire and genomic organization.</title>
        <authorList>
            <person name="Putnam N.H."/>
            <person name="Srivastava M."/>
            <person name="Hellsten U."/>
            <person name="Dirks B."/>
            <person name="Chapman J."/>
            <person name="Salamov A."/>
            <person name="Terry A."/>
            <person name="Shapiro H."/>
            <person name="Lindquist E."/>
            <person name="Kapitonov V.V."/>
            <person name="Jurka J."/>
            <person name="Genikhovich G."/>
            <person name="Grigoriev I.V."/>
            <person name="Lucas S.M."/>
            <person name="Steele R.E."/>
            <person name="Finnerty J.R."/>
            <person name="Technau U."/>
            <person name="Martindale M.Q."/>
            <person name="Rokhsar D.S."/>
        </authorList>
    </citation>
    <scope>NUCLEOTIDE SEQUENCE [LARGE SCALE GENOMIC DNA]</scope>
    <source>
        <strain evidence="3">CH2 X CH6</strain>
    </source>
</reference>
<dbReference type="GO" id="GO:0032436">
    <property type="term" value="P:positive regulation of proteasomal ubiquitin-dependent protein catabolic process"/>
    <property type="evidence" value="ECO:0000318"/>
    <property type="project" value="GO_Central"/>
</dbReference>
<dbReference type="InterPro" id="IPR013702">
    <property type="entry name" value="FIST_domain_N"/>
</dbReference>
<organism evidence="2 3">
    <name type="scientific">Nematostella vectensis</name>
    <name type="common">Starlet sea anemone</name>
    <dbReference type="NCBI Taxonomy" id="45351"/>
    <lineage>
        <taxon>Eukaryota</taxon>
        <taxon>Metazoa</taxon>
        <taxon>Cnidaria</taxon>
        <taxon>Anthozoa</taxon>
        <taxon>Hexacorallia</taxon>
        <taxon>Actiniaria</taxon>
        <taxon>Edwardsiidae</taxon>
        <taxon>Nematostella</taxon>
    </lineage>
</organism>
<dbReference type="PANTHER" id="PTHR14939:SF5">
    <property type="entry name" value="F-BOX ONLY PROTEIN 22"/>
    <property type="match status" value="1"/>
</dbReference>
<gene>
    <name evidence="2" type="ORF">NEMVEDRAFT_v1g209275</name>
</gene>
<dbReference type="PANTHER" id="PTHR14939">
    <property type="entry name" value="F-BOX ONLY PROTEIN 22"/>
    <property type="match status" value="1"/>
</dbReference>
<dbReference type="CDD" id="cd22097">
    <property type="entry name" value="F-box_FBXO22"/>
    <property type="match status" value="1"/>
</dbReference>
<evidence type="ECO:0000313" key="3">
    <source>
        <dbReference type="Proteomes" id="UP000001593"/>
    </source>
</evidence>
<dbReference type="OMA" id="LWRECSR"/>
<feature type="domain" description="F-box" evidence="1">
    <location>
        <begin position="17"/>
        <end position="55"/>
    </location>
</feature>
<name>A7SAI5_NEMVE</name>
<protein>
    <recommendedName>
        <fullName evidence="1">F-box domain-containing protein</fullName>
    </recommendedName>
</protein>
<accession>A7SAI5</accession>
<dbReference type="InterPro" id="IPR036047">
    <property type="entry name" value="F-box-like_dom_sf"/>
</dbReference>
<dbReference type="eggNOG" id="ENOG502QSZ2">
    <property type="taxonomic scope" value="Eukaryota"/>
</dbReference>
<dbReference type="AlphaFoldDB" id="A7SAI5"/>
<dbReference type="STRING" id="45351.A7SAI5"/>